<evidence type="ECO:0000313" key="6">
    <source>
        <dbReference type="Proteomes" id="UP001237869"/>
    </source>
</evidence>
<evidence type="ECO:0000256" key="1">
    <source>
        <dbReference type="ARBA" id="ARBA00005047"/>
    </source>
</evidence>
<reference evidence="5" key="1">
    <citation type="submission" date="2022-02" db="EMBL/GenBank/DDBJ databases">
        <title>Long-read sequencing of the primary endosymbionts of Cacopsylla melanoneura.</title>
        <authorList>
            <person name="Dittmer J."/>
            <person name="Corretto E."/>
            <person name="Stauffer C."/>
            <person name="Schuler H."/>
        </authorList>
    </citation>
    <scope>NUCLEOTIDE SEQUENCE</scope>
    <source>
        <strain evidence="5">Cmel4</strain>
    </source>
</reference>
<dbReference type="GO" id="GO:0004424">
    <property type="term" value="F:imidazoleglycerol-phosphate dehydratase activity"/>
    <property type="evidence" value="ECO:0007669"/>
    <property type="project" value="InterPro"/>
</dbReference>
<dbReference type="SUPFAM" id="SSF54211">
    <property type="entry name" value="Ribosomal protein S5 domain 2-like"/>
    <property type="match status" value="2"/>
</dbReference>
<dbReference type="RefSeq" id="WP_280956127.1">
    <property type="nucleotide sequence ID" value="NZ_CP092145.1"/>
</dbReference>
<accession>A0AAJ6FDE1</accession>
<dbReference type="AlphaFoldDB" id="A0AAJ6FDE1"/>
<dbReference type="PANTHER" id="PTHR23133">
    <property type="entry name" value="IMIDAZOLEGLYCEROL-PHOSPHATE DEHYDRATASE HIS7"/>
    <property type="match status" value="1"/>
</dbReference>
<keyword evidence="4" id="KW-0456">Lyase</keyword>
<dbReference type="InterPro" id="IPR038494">
    <property type="entry name" value="IGPD_sf"/>
</dbReference>
<sequence length="180" mass="21764">MNIFQIRRKTLETDIEIKLNFFGNGFFKIKTFVFYFDHIISQFINYSLFDCYLRCYSDLKIDSHHLIEDIAICFGLLLKKKKLSRYSTNFIVMDDVFILMSIDSCNRIFYYDNFLNLDYDLEITREFFSSFVKNFRCCLYIYCFNYINKHHLIESIFKLFGIIFQNLKEKNVLNSTKGIL</sequence>
<evidence type="ECO:0000256" key="2">
    <source>
        <dbReference type="ARBA" id="ARBA00022605"/>
    </source>
</evidence>
<name>A0AAJ6FDE1_CARRU</name>
<evidence type="ECO:0000256" key="4">
    <source>
        <dbReference type="ARBA" id="ARBA00023239"/>
    </source>
</evidence>
<dbReference type="InterPro" id="IPR020568">
    <property type="entry name" value="Ribosomal_Su5_D2-typ_SF"/>
</dbReference>
<evidence type="ECO:0000256" key="3">
    <source>
        <dbReference type="ARBA" id="ARBA00023102"/>
    </source>
</evidence>
<proteinExistence type="predicted"/>
<dbReference type="Proteomes" id="UP001237869">
    <property type="component" value="Chromosome"/>
</dbReference>
<evidence type="ECO:0008006" key="7">
    <source>
        <dbReference type="Google" id="ProtNLM"/>
    </source>
</evidence>
<dbReference type="PANTHER" id="PTHR23133:SF2">
    <property type="entry name" value="IMIDAZOLEGLYCEROL-PHOSPHATE DEHYDRATASE"/>
    <property type="match status" value="1"/>
</dbReference>
<gene>
    <name evidence="5" type="ORF">MEJ65_00405</name>
</gene>
<dbReference type="PROSITE" id="PS00954">
    <property type="entry name" value="IGP_DEHYDRATASE_1"/>
    <property type="match status" value="1"/>
</dbReference>
<keyword evidence="3" id="KW-0368">Histidine biosynthesis</keyword>
<dbReference type="GO" id="GO:0000105">
    <property type="term" value="P:L-histidine biosynthetic process"/>
    <property type="evidence" value="ECO:0007669"/>
    <property type="project" value="UniProtKB-KW"/>
</dbReference>
<organism evidence="5 6">
    <name type="scientific">Carsonella ruddii</name>
    <dbReference type="NCBI Taxonomy" id="114186"/>
    <lineage>
        <taxon>Bacteria</taxon>
        <taxon>Pseudomonadati</taxon>
        <taxon>Pseudomonadota</taxon>
        <taxon>Gammaproteobacteria</taxon>
        <taxon>Oceanospirillales</taxon>
        <taxon>Halomonadaceae</taxon>
        <taxon>Zymobacter group</taxon>
        <taxon>Candidatus Carsonella</taxon>
    </lineage>
</organism>
<dbReference type="FunFam" id="3.30.230.40:FF:000003">
    <property type="entry name" value="Imidazoleglycerol-phosphate dehydratase HisB"/>
    <property type="match status" value="1"/>
</dbReference>
<evidence type="ECO:0000313" key="5">
    <source>
        <dbReference type="EMBL" id="WGS67319.1"/>
    </source>
</evidence>
<protein>
    <recommendedName>
        <fullName evidence="7">Imidazoleglycerol-phosphate dehydratase</fullName>
    </recommendedName>
</protein>
<dbReference type="EMBL" id="CP092148">
    <property type="protein sequence ID" value="WGS67319.1"/>
    <property type="molecule type" value="Genomic_DNA"/>
</dbReference>
<dbReference type="InterPro" id="IPR020565">
    <property type="entry name" value="ImidazoleglycerP_deHydtase_CS"/>
</dbReference>
<dbReference type="InterPro" id="IPR000807">
    <property type="entry name" value="ImidazoleglycerolP_deHydtase"/>
</dbReference>
<comment type="pathway">
    <text evidence="1">Amino-acid biosynthesis; L-histidine biosynthesis; L-histidine from 5-phospho-alpha-D-ribose 1-diphosphate: step 6/9.</text>
</comment>
<dbReference type="Pfam" id="PF00475">
    <property type="entry name" value="IGPD"/>
    <property type="match status" value="1"/>
</dbReference>
<keyword evidence="2" id="KW-0028">Amino-acid biosynthesis</keyword>
<dbReference type="Gene3D" id="3.30.230.40">
    <property type="entry name" value="Imidazole glycerol phosphate dehydratase, domain 1"/>
    <property type="match status" value="2"/>
</dbReference>